<dbReference type="AlphaFoldDB" id="A0ABD0QHA9"/>
<dbReference type="Proteomes" id="UP001529510">
    <property type="component" value="Unassembled WGS sequence"/>
</dbReference>
<sequence length="175" mass="18993">IDEINCHFSSFHGYKAPQCSTETWFQVSVDTRAQSDCKQEDAPITPVAPIAPVGPITQYVACPDGQRPAPYCHSPASYCEENTPPPDPGPAHPELTSVPGMDYSMIPNPTATQPHTQDFYTCVSDMTPAGELHLVSRLPDTPYLQFKEGADDDADKSSQLAALLEKQMEGLLSAI</sequence>
<feature type="non-terminal residue" evidence="1">
    <location>
        <position position="1"/>
    </location>
</feature>
<accession>A0ABD0QHA9</accession>
<evidence type="ECO:0000313" key="2">
    <source>
        <dbReference type="Proteomes" id="UP001529510"/>
    </source>
</evidence>
<reference evidence="1 2" key="1">
    <citation type="submission" date="2024-05" db="EMBL/GenBank/DDBJ databases">
        <title>Genome sequencing and assembly of Indian major carp, Cirrhinus mrigala (Hamilton, 1822).</title>
        <authorList>
            <person name="Mohindra V."/>
            <person name="Chowdhury L.M."/>
            <person name="Lal K."/>
            <person name="Jena J.K."/>
        </authorList>
    </citation>
    <scope>NUCLEOTIDE SEQUENCE [LARGE SCALE GENOMIC DNA]</scope>
    <source>
        <strain evidence="1">CM1030</strain>
        <tissue evidence="1">Blood</tissue>
    </source>
</reference>
<keyword evidence="2" id="KW-1185">Reference proteome</keyword>
<feature type="non-terminal residue" evidence="1">
    <location>
        <position position="175"/>
    </location>
</feature>
<gene>
    <name evidence="1" type="ORF">M9458_021186</name>
</gene>
<organism evidence="1 2">
    <name type="scientific">Cirrhinus mrigala</name>
    <name type="common">Mrigala</name>
    <dbReference type="NCBI Taxonomy" id="683832"/>
    <lineage>
        <taxon>Eukaryota</taxon>
        <taxon>Metazoa</taxon>
        <taxon>Chordata</taxon>
        <taxon>Craniata</taxon>
        <taxon>Vertebrata</taxon>
        <taxon>Euteleostomi</taxon>
        <taxon>Actinopterygii</taxon>
        <taxon>Neopterygii</taxon>
        <taxon>Teleostei</taxon>
        <taxon>Ostariophysi</taxon>
        <taxon>Cypriniformes</taxon>
        <taxon>Cyprinidae</taxon>
        <taxon>Labeoninae</taxon>
        <taxon>Labeonini</taxon>
        <taxon>Cirrhinus</taxon>
    </lineage>
</organism>
<protein>
    <submittedName>
        <fullName evidence="1">Uncharacterized protein</fullName>
    </submittedName>
</protein>
<proteinExistence type="predicted"/>
<evidence type="ECO:0000313" key="1">
    <source>
        <dbReference type="EMBL" id="KAL0185489.1"/>
    </source>
</evidence>
<comment type="caution">
    <text evidence="1">The sequence shown here is derived from an EMBL/GenBank/DDBJ whole genome shotgun (WGS) entry which is preliminary data.</text>
</comment>
<dbReference type="EMBL" id="JAMKFB020000009">
    <property type="protein sequence ID" value="KAL0185489.1"/>
    <property type="molecule type" value="Genomic_DNA"/>
</dbReference>
<name>A0ABD0QHA9_CIRMR</name>